<organism evidence="3 4">
    <name type="scientific">Pantoea eucrina</name>
    <dbReference type="NCBI Taxonomy" id="472693"/>
    <lineage>
        <taxon>Bacteria</taxon>
        <taxon>Pseudomonadati</taxon>
        <taxon>Pseudomonadota</taxon>
        <taxon>Gammaproteobacteria</taxon>
        <taxon>Enterobacterales</taxon>
        <taxon>Erwiniaceae</taxon>
        <taxon>Pantoea</taxon>
    </lineage>
</organism>
<dbReference type="Gene3D" id="1.10.1660.30">
    <property type="match status" value="1"/>
</dbReference>
<dbReference type="Gene3D" id="3.40.50.300">
    <property type="entry name" value="P-loop containing nucleotide triphosphate hydrolases"/>
    <property type="match status" value="1"/>
</dbReference>
<evidence type="ECO:0000259" key="2">
    <source>
        <dbReference type="Pfam" id="PF18607"/>
    </source>
</evidence>
<dbReference type="EMBL" id="JAOBTT010000002">
    <property type="protein sequence ID" value="MDZ7280016.1"/>
    <property type="molecule type" value="Genomic_DNA"/>
</dbReference>
<dbReference type="PANTHER" id="PTHR13696:SF98">
    <property type="entry name" value="PLASMID PARTITION PROTEIN A"/>
    <property type="match status" value="1"/>
</dbReference>
<gene>
    <name evidence="3" type="ORF">N4G40_17330</name>
</gene>
<feature type="domain" description="ParA helix turn helix" evidence="2">
    <location>
        <begin position="15"/>
        <end position="106"/>
    </location>
</feature>
<dbReference type="SUPFAM" id="SSF52540">
    <property type="entry name" value="P-loop containing nucleoside triphosphate hydrolases"/>
    <property type="match status" value="1"/>
</dbReference>
<dbReference type="InterPro" id="IPR025669">
    <property type="entry name" value="AAA_dom"/>
</dbReference>
<dbReference type="Pfam" id="PF18607">
    <property type="entry name" value="HTH_54"/>
    <property type="match status" value="1"/>
</dbReference>
<evidence type="ECO:0000259" key="1">
    <source>
        <dbReference type="Pfam" id="PF13614"/>
    </source>
</evidence>
<reference evidence="4" key="1">
    <citation type="submission" date="2023-07" db="EMBL/GenBank/DDBJ databases">
        <title>Structural and functional analysis of rice phyllospheric bacteria for their antimicrobial properties and defense elicitation against blast disease.</title>
        <authorList>
            <person name="Sahu K.P."/>
            <person name="Asharani P."/>
            <person name="Kumar M."/>
            <person name="Reddy B."/>
            <person name="Kumar A."/>
        </authorList>
    </citation>
    <scope>NUCLEOTIDE SEQUENCE [LARGE SCALE GENOMIC DNA]</scope>
    <source>
        <strain evidence="4">OsEp_Plm_30P10</strain>
    </source>
</reference>
<evidence type="ECO:0000313" key="4">
    <source>
        <dbReference type="Proteomes" id="UP001288620"/>
    </source>
</evidence>
<name>A0ABU5LJV5_9GAMM</name>
<feature type="domain" description="AAA" evidence="1">
    <location>
        <begin position="114"/>
        <end position="302"/>
    </location>
</feature>
<dbReference type="InterPro" id="IPR041250">
    <property type="entry name" value="HTH_54"/>
</dbReference>
<dbReference type="Proteomes" id="UP001288620">
    <property type="component" value="Unassembled WGS sequence"/>
</dbReference>
<protein>
    <submittedName>
        <fullName evidence="3">AAA family ATPase</fullName>
    </submittedName>
</protein>
<dbReference type="RefSeq" id="WP_322543913.1">
    <property type="nucleotide sequence ID" value="NZ_JAOBTT010000002.1"/>
</dbReference>
<dbReference type="Pfam" id="PF13614">
    <property type="entry name" value="AAA_31"/>
    <property type="match status" value="1"/>
</dbReference>
<proteinExistence type="predicted"/>
<dbReference type="InterPro" id="IPR027417">
    <property type="entry name" value="P-loop_NTPase"/>
</dbReference>
<evidence type="ECO:0000313" key="3">
    <source>
        <dbReference type="EMBL" id="MDZ7280016.1"/>
    </source>
</evidence>
<dbReference type="PANTHER" id="PTHR13696">
    <property type="entry name" value="P-LOOP CONTAINING NUCLEOSIDE TRIPHOSPHATE HYDROLASE"/>
    <property type="match status" value="1"/>
</dbReference>
<comment type="caution">
    <text evidence="3">The sequence shown here is derived from an EMBL/GenBank/DDBJ whole genome shotgun (WGS) entry which is preliminary data.</text>
</comment>
<accession>A0ABU5LJV5</accession>
<dbReference type="InterPro" id="IPR050678">
    <property type="entry name" value="DNA_Partitioning_ATPase"/>
</dbReference>
<sequence>MKSHYGGVDETARRANAMLRSMSDDISDRRSEFGLNQYYQTFTRNSVANLPKLSRRAVEQAIEEMEQQGHVFGKKDAGNARHYALTIQDVVDIYAHRKVPKYRDMHAGEGPFVMFVVNLKGGVSKTVSTVTLAHGLRVHQDLLQHDLRILVIDLDPQASSTMFLNHANSIGSIMETAAQAMLNDLDADQIKEDIIKPTIIPGVDVIPASIDDGFIASQWNDLVQEHLPNMLPSEVLRRTLIDRVADDYDFIFIDTGPHLDAFMLNALAASDLLLTPTPPAQVDFHSTLKYLTRLPEMIEQLEEEGITPRIKGNIGFMSKMTAKRDHEMTHGLARDVFTSHILDATLPRLDGFERCGESFDTIISADPSSYPGSAEALKNAKREAERFTQAVFKRIEFVRGMK</sequence>
<keyword evidence="4" id="KW-1185">Reference proteome</keyword>
<dbReference type="CDD" id="cd02042">
    <property type="entry name" value="ParAB_family"/>
    <property type="match status" value="1"/>
</dbReference>